<dbReference type="PANTHER" id="PTHR48043:SF159">
    <property type="entry name" value="EG:EG0003.4 PROTEIN-RELATED"/>
    <property type="match status" value="1"/>
</dbReference>
<comment type="caution">
    <text evidence="4">The sequence shown here is derived from an EMBL/GenBank/DDBJ whole genome shotgun (WGS) entry which is preliminary data.</text>
</comment>
<dbReference type="Pfam" id="PF00201">
    <property type="entry name" value="UDPGT"/>
    <property type="match status" value="1"/>
</dbReference>
<name>A0AAV2SB65_MEGNR</name>
<evidence type="ECO:0000313" key="5">
    <source>
        <dbReference type="Proteomes" id="UP001497623"/>
    </source>
</evidence>
<proteinExistence type="inferred from homology"/>
<comment type="similarity">
    <text evidence="1">Belongs to the UDP-glycosyltransferase family.</text>
</comment>
<gene>
    <name evidence="4" type="ORF">MNOR_LOCUS34612</name>
</gene>
<dbReference type="SUPFAM" id="SSF53756">
    <property type="entry name" value="UDP-Glycosyltransferase/glycogen phosphorylase"/>
    <property type="match status" value="1"/>
</dbReference>
<dbReference type="EMBL" id="CAXKWB010053960">
    <property type="protein sequence ID" value="CAL4175097.1"/>
    <property type="molecule type" value="Genomic_DNA"/>
</dbReference>
<evidence type="ECO:0000256" key="2">
    <source>
        <dbReference type="ARBA" id="ARBA00022676"/>
    </source>
</evidence>
<evidence type="ECO:0000256" key="3">
    <source>
        <dbReference type="ARBA" id="ARBA00022679"/>
    </source>
</evidence>
<dbReference type="PANTHER" id="PTHR48043">
    <property type="entry name" value="EG:EG0003.4 PROTEIN-RELATED"/>
    <property type="match status" value="1"/>
</dbReference>
<dbReference type="GO" id="GO:0008194">
    <property type="term" value="F:UDP-glycosyltransferase activity"/>
    <property type="evidence" value="ECO:0007669"/>
    <property type="project" value="InterPro"/>
</dbReference>
<dbReference type="Proteomes" id="UP001497623">
    <property type="component" value="Unassembled WGS sequence"/>
</dbReference>
<keyword evidence="2" id="KW-0328">Glycosyltransferase</keyword>
<evidence type="ECO:0000313" key="4">
    <source>
        <dbReference type="EMBL" id="CAL4175097.1"/>
    </source>
</evidence>
<dbReference type="AlphaFoldDB" id="A0AAV2SB65"/>
<dbReference type="Gene3D" id="3.40.50.2000">
    <property type="entry name" value="Glycogen Phosphorylase B"/>
    <property type="match status" value="2"/>
</dbReference>
<organism evidence="4 5">
    <name type="scientific">Meganyctiphanes norvegica</name>
    <name type="common">Northern krill</name>
    <name type="synonym">Thysanopoda norvegica</name>
    <dbReference type="NCBI Taxonomy" id="48144"/>
    <lineage>
        <taxon>Eukaryota</taxon>
        <taxon>Metazoa</taxon>
        <taxon>Ecdysozoa</taxon>
        <taxon>Arthropoda</taxon>
        <taxon>Crustacea</taxon>
        <taxon>Multicrustacea</taxon>
        <taxon>Malacostraca</taxon>
        <taxon>Eumalacostraca</taxon>
        <taxon>Eucarida</taxon>
        <taxon>Euphausiacea</taxon>
        <taxon>Euphausiidae</taxon>
        <taxon>Meganyctiphanes</taxon>
    </lineage>
</organism>
<dbReference type="InterPro" id="IPR002213">
    <property type="entry name" value="UDP_glucos_trans"/>
</dbReference>
<protein>
    <recommendedName>
        <fullName evidence="6">Glucuronosyltransferase</fullName>
    </recommendedName>
</protein>
<keyword evidence="5" id="KW-1185">Reference proteome</keyword>
<keyword evidence="3" id="KW-0808">Transferase</keyword>
<evidence type="ECO:0008006" key="6">
    <source>
        <dbReference type="Google" id="ProtNLM"/>
    </source>
</evidence>
<evidence type="ECO:0000256" key="1">
    <source>
        <dbReference type="ARBA" id="ARBA00009995"/>
    </source>
</evidence>
<dbReference type="FunFam" id="3.40.50.2000:FF:000021">
    <property type="entry name" value="UDP-glucuronosyltransferase"/>
    <property type="match status" value="1"/>
</dbReference>
<sequence>MYSHTLDYLGVAETLASNGHEITLVSPMKFNKPYLHREVVLPIKDVNTMLPNFFSGRSAGGRMMTDWAPLCIEALRTQEIQDIKKKQFDFIILSAFLTDCILSVVHEMQIPFAYVSPMVLTGGHWYGVTGTPLFQSFTPSMLQGATSTLDGLSFTDRVLGVIMELCLDAMYKYIMAGMDKEVRTQGLCSPDMPLLMDIAHNSSLLIANSIRTMDPVGQPILQTVVYAGGIHLKDAKPLNGELEEWIQSSGDAGFIYFSMGSVVKPSDMPEEYRQVFIKAFSSIDQKVLWKFDQETMADLPDNVRLRKWLPQQDILGHPKLRLFMTHGGLHSTMEAINNGVPV</sequence>
<dbReference type="InterPro" id="IPR050271">
    <property type="entry name" value="UDP-glycosyltransferase"/>
</dbReference>
<dbReference type="CDD" id="cd03784">
    <property type="entry name" value="GT1_Gtf-like"/>
    <property type="match status" value="1"/>
</dbReference>
<reference evidence="4 5" key="1">
    <citation type="submission" date="2024-05" db="EMBL/GenBank/DDBJ databases">
        <authorList>
            <person name="Wallberg A."/>
        </authorList>
    </citation>
    <scope>NUCLEOTIDE SEQUENCE [LARGE SCALE GENOMIC DNA]</scope>
</reference>
<accession>A0AAV2SB65</accession>
<feature type="non-terminal residue" evidence="4">
    <location>
        <position position="342"/>
    </location>
</feature>